<evidence type="ECO:0000313" key="2">
    <source>
        <dbReference type="Proteomes" id="UP000789570"/>
    </source>
</evidence>
<evidence type="ECO:0000313" key="1">
    <source>
        <dbReference type="EMBL" id="CAG8655150.1"/>
    </source>
</evidence>
<reference evidence="1" key="1">
    <citation type="submission" date="2021-06" db="EMBL/GenBank/DDBJ databases">
        <authorList>
            <person name="Kallberg Y."/>
            <person name="Tangrot J."/>
            <person name="Rosling A."/>
        </authorList>
    </citation>
    <scope>NUCLEOTIDE SEQUENCE</scope>
    <source>
        <strain evidence="1">UK204</strain>
    </source>
</reference>
<comment type="caution">
    <text evidence="1">The sequence shown here is derived from an EMBL/GenBank/DDBJ whole genome shotgun (WGS) entry which is preliminary data.</text>
</comment>
<feature type="non-terminal residue" evidence="1">
    <location>
        <position position="79"/>
    </location>
</feature>
<organism evidence="1 2">
    <name type="scientific">Funneliformis caledonium</name>
    <dbReference type="NCBI Taxonomy" id="1117310"/>
    <lineage>
        <taxon>Eukaryota</taxon>
        <taxon>Fungi</taxon>
        <taxon>Fungi incertae sedis</taxon>
        <taxon>Mucoromycota</taxon>
        <taxon>Glomeromycotina</taxon>
        <taxon>Glomeromycetes</taxon>
        <taxon>Glomerales</taxon>
        <taxon>Glomeraceae</taxon>
        <taxon>Funneliformis</taxon>
    </lineage>
</organism>
<name>A0A9N9DZN3_9GLOM</name>
<gene>
    <name evidence="1" type="ORF">FCALED_LOCUS11274</name>
</gene>
<accession>A0A9N9DZN3</accession>
<proteinExistence type="predicted"/>
<keyword evidence="2" id="KW-1185">Reference proteome</keyword>
<dbReference type="EMBL" id="CAJVPQ010004607">
    <property type="protein sequence ID" value="CAG8655150.1"/>
    <property type="molecule type" value="Genomic_DNA"/>
</dbReference>
<protein>
    <submittedName>
        <fullName evidence="1">2971_t:CDS:1</fullName>
    </submittedName>
</protein>
<dbReference type="Proteomes" id="UP000789570">
    <property type="component" value="Unassembled WGS sequence"/>
</dbReference>
<sequence>GRAMCSDPVIAGLRLPPKDAFVKSLKKEIVGKMVCCIADKIHDYDISGTVKLIAGDGDYRSVISLALKRSWITENWFWS</sequence>
<dbReference type="AlphaFoldDB" id="A0A9N9DZN3"/>